<accession>A0A7V5LJF9</accession>
<name>A0A7V5LJF9_CALAY</name>
<sequence>MFKKILLLSVMLFMTGCVSSGLFVSSNQTVVELREGNFNIVATDVSGESSASYLIGVSVSNGFMTQTLSLIKLNGPDGLYQQALKDLWKNVEKKVGKVEGRSLALTNVRYDTQISNFLIFNKVKLMVRADVISFP</sequence>
<organism evidence="2">
    <name type="scientific">Caldithrix abyssi</name>
    <dbReference type="NCBI Taxonomy" id="187145"/>
    <lineage>
        <taxon>Bacteria</taxon>
        <taxon>Pseudomonadati</taxon>
        <taxon>Calditrichota</taxon>
        <taxon>Calditrichia</taxon>
        <taxon>Calditrichales</taxon>
        <taxon>Calditrichaceae</taxon>
        <taxon>Caldithrix</taxon>
    </lineage>
</organism>
<evidence type="ECO:0000256" key="1">
    <source>
        <dbReference type="SAM" id="SignalP"/>
    </source>
</evidence>
<evidence type="ECO:0000313" key="2">
    <source>
        <dbReference type="EMBL" id="HHE54955.1"/>
    </source>
</evidence>
<dbReference type="AlphaFoldDB" id="A0A7V5LJF9"/>
<reference evidence="2" key="1">
    <citation type="journal article" date="2020" name="mSystems">
        <title>Genome- and Community-Level Interaction Insights into Carbon Utilization and Element Cycling Functions of Hydrothermarchaeota in Hydrothermal Sediment.</title>
        <authorList>
            <person name="Zhou Z."/>
            <person name="Liu Y."/>
            <person name="Xu W."/>
            <person name="Pan J."/>
            <person name="Luo Z.H."/>
            <person name="Li M."/>
        </authorList>
    </citation>
    <scope>NUCLEOTIDE SEQUENCE [LARGE SCALE GENOMIC DNA]</scope>
    <source>
        <strain evidence="2">HyVt-76</strain>
    </source>
</reference>
<feature type="signal peptide" evidence="1">
    <location>
        <begin position="1"/>
        <end position="19"/>
    </location>
</feature>
<keyword evidence="1" id="KW-0732">Signal</keyword>
<protein>
    <recommendedName>
        <fullName evidence="3">Lipoprotein</fullName>
    </recommendedName>
</protein>
<dbReference type="Proteomes" id="UP000886111">
    <property type="component" value="Unassembled WGS sequence"/>
</dbReference>
<dbReference type="PROSITE" id="PS51257">
    <property type="entry name" value="PROKAR_LIPOPROTEIN"/>
    <property type="match status" value="1"/>
</dbReference>
<dbReference type="InterPro" id="IPR046697">
    <property type="entry name" value="DUF6567"/>
</dbReference>
<gene>
    <name evidence="2" type="ORF">ENL21_04180</name>
</gene>
<proteinExistence type="predicted"/>
<dbReference type="Pfam" id="PF20205">
    <property type="entry name" value="DUF6567"/>
    <property type="match status" value="1"/>
</dbReference>
<feature type="chain" id="PRO_5031036220" description="Lipoprotein" evidence="1">
    <location>
        <begin position="20"/>
        <end position="135"/>
    </location>
</feature>
<evidence type="ECO:0008006" key="3">
    <source>
        <dbReference type="Google" id="ProtNLM"/>
    </source>
</evidence>
<dbReference type="EMBL" id="DRTD01000312">
    <property type="protein sequence ID" value="HHE54955.1"/>
    <property type="molecule type" value="Genomic_DNA"/>
</dbReference>
<comment type="caution">
    <text evidence="2">The sequence shown here is derived from an EMBL/GenBank/DDBJ whole genome shotgun (WGS) entry which is preliminary data.</text>
</comment>